<reference evidence="1" key="1">
    <citation type="journal article" date="2013" name="Genetics">
        <title>The draft genome and transcriptome of Panagrellus redivivus are shaped by the harsh demands of a free-living lifestyle.</title>
        <authorList>
            <person name="Srinivasan J."/>
            <person name="Dillman A.R."/>
            <person name="Macchietto M.G."/>
            <person name="Heikkinen L."/>
            <person name="Lakso M."/>
            <person name="Fracchia K.M."/>
            <person name="Antoshechkin I."/>
            <person name="Mortazavi A."/>
            <person name="Wong G."/>
            <person name="Sternberg P.W."/>
        </authorList>
    </citation>
    <scope>NUCLEOTIDE SEQUENCE [LARGE SCALE GENOMIC DNA]</scope>
    <source>
        <strain evidence="1">MT8872</strain>
    </source>
</reference>
<dbReference type="WBParaSite" id="Pan_g10308.t1">
    <property type="protein sequence ID" value="Pan_g10308.t1"/>
    <property type="gene ID" value="Pan_g10308"/>
</dbReference>
<keyword evidence="1" id="KW-1185">Reference proteome</keyword>
<dbReference type="Proteomes" id="UP000492821">
    <property type="component" value="Unassembled WGS sequence"/>
</dbReference>
<evidence type="ECO:0000313" key="1">
    <source>
        <dbReference type="Proteomes" id="UP000492821"/>
    </source>
</evidence>
<protein>
    <submittedName>
        <fullName evidence="2">Uncharacterized protein</fullName>
    </submittedName>
</protein>
<reference evidence="2" key="2">
    <citation type="submission" date="2020-10" db="UniProtKB">
        <authorList>
            <consortium name="WormBaseParasite"/>
        </authorList>
    </citation>
    <scope>IDENTIFICATION</scope>
</reference>
<evidence type="ECO:0000313" key="2">
    <source>
        <dbReference type="WBParaSite" id="Pan_g10308.t1"/>
    </source>
</evidence>
<dbReference type="AlphaFoldDB" id="A0A7E4UMR1"/>
<name>A0A7E4UMR1_PANRE</name>
<sequence>MAFNVINTFSSHMSKGTRPLGQKCIFVRDCWSQWLVSALPRNQRAAGGWDAGGYGANRLKKADCPVPTTALCVPFTT</sequence>
<proteinExistence type="predicted"/>
<organism evidence="1 2">
    <name type="scientific">Panagrellus redivivus</name>
    <name type="common">Microworm</name>
    <dbReference type="NCBI Taxonomy" id="6233"/>
    <lineage>
        <taxon>Eukaryota</taxon>
        <taxon>Metazoa</taxon>
        <taxon>Ecdysozoa</taxon>
        <taxon>Nematoda</taxon>
        <taxon>Chromadorea</taxon>
        <taxon>Rhabditida</taxon>
        <taxon>Tylenchina</taxon>
        <taxon>Panagrolaimomorpha</taxon>
        <taxon>Panagrolaimoidea</taxon>
        <taxon>Panagrolaimidae</taxon>
        <taxon>Panagrellus</taxon>
    </lineage>
</organism>
<accession>A0A7E4UMR1</accession>